<reference evidence="2" key="1">
    <citation type="journal article" date="2019" name="J. Anim. Genet.">
        <title>Description and whole genome sequencing of Eikenella exigua sp. nov., isolated from brain abscess and blood.</title>
        <authorList>
            <person name="Stormo K.A."/>
            <person name="Nygaard R.M."/>
            <person name="Bruvold T.S."/>
            <person name="Dimmen G."/>
            <person name="Lindemann P.C."/>
            <person name="Jordal S."/>
            <person name="Kommedal O."/>
        </authorList>
    </citation>
    <scope>NUCLEOTIDE SEQUENCE [LARGE SCALE GENOMIC DNA]</scope>
    <source>
        <strain evidence="2">PXX</strain>
    </source>
</reference>
<dbReference type="AlphaFoldDB" id="A0AAX1F8C1"/>
<dbReference type="KEGG" id="eex:EZJ17_06605"/>
<evidence type="ECO:0000313" key="2">
    <source>
        <dbReference type="Proteomes" id="UP000326695"/>
    </source>
</evidence>
<dbReference type="Proteomes" id="UP000326695">
    <property type="component" value="Chromosome"/>
</dbReference>
<organism evidence="1 2">
    <name type="scientific">Eikenella exigua</name>
    <dbReference type="NCBI Taxonomy" id="2528037"/>
    <lineage>
        <taxon>Bacteria</taxon>
        <taxon>Pseudomonadati</taxon>
        <taxon>Pseudomonadota</taxon>
        <taxon>Betaproteobacteria</taxon>
        <taxon>Neisseriales</taxon>
        <taxon>Neisseriaceae</taxon>
        <taxon>Eikenella</taxon>
    </lineage>
</organism>
<dbReference type="RefSeq" id="WP_151086328.1">
    <property type="nucleotide sequence ID" value="NZ_CP038018.1"/>
</dbReference>
<evidence type="ECO:0000313" key="1">
    <source>
        <dbReference type="EMBL" id="QED92313.1"/>
    </source>
</evidence>
<keyword evidence="2" id="KW-1185">Reference proteome</keyword>
<name>A0AAX1F8C1_9NEIS</name>
<gene>
    <name evidence="1" type="ORF">EZJ17_06605</name>
</gene>
<dbReference type="EMBL" id="CP038018">
    <property type="protein sequence ID" value="QED92313.1"/>
    <property type="molecule type" value="Genomic_DNA"/>
</dbReference>
<protein>
    <submittedName>
        <fullName evidence="1">Uncharacterized protein</fullName>
    </submittedName>
</protein>
<proteinExistence type="predicted"/>
<accession>A0AAX1F8C1</accession>
<sequence>MRGLLTGYGGGTASLSKVVMFSGHVVCSAVIGWQAYKGSLHFDFYLAYICACYGANSTNKAISILGRRPAASRDEQGGAS</sequence>